<sequence>MTMVTPASPSSLSQTHDLSSSPAPATNSLPQYGFGSEYTFENLIKDNSNSFLFRVYTPKPRSPFFDLSEPFFVGQNCDDDLSYFADNIAASSTYEDAARHMEWTTRSSSPFISTSFSFVWAIWEAVRRFRANVKHDIQIAVIDATAVSGRAVTVLELLRKSTPQARHRDYWKWYRFALEAQDVLVHGSIPGTAVFASIPIMSIIDKLPSYLLQPGADDCKGIPFDRLAWDYTERKPSYRQFCQDMSNKFLRMPTELRLRDTTSGSVRLAVALLRPWFHKMVHDDFGLATSKLRELAFVIAQWPGQWWVRDHVEIWELIPLMVQTLGEEVREKQMYEVREEVKGLQNVVDDLEQLVRQYEMQIASKRGEKGISWPSKTLSTFTFPKRMTHKRSDTDTTLVGLPDVKGLGLIVREDTARPASSSPRPHSIAETVSCVCTGLLFGAFITLCIVNSQRRTLIMNLT</sequence>
<dbReference type="STRING" id="765440.A0A0C3FEJ4"/>
<name>A0A0C3FEJ4_PILCF</name>
<proteinExistence type="predicted"/>
<dbReference type="InterPro" id="IPR056009">
    <property type="entry name" value="DUF7587"/>
</dbReference>
<keyword evidence="3" id="KW-0472">Membrane</keyword>
<protein>
    <recommendedName>
        <fullName evidence="4">DUF7587 domain-containing protein</fullName>
    </recommendedName>
</protein>
<evidence type="ECO:0000256" key="3">
    <source>
        <dbReference type="SAM" id="Phobius"/>
    </source>
</evidence>
<dbReference type="AlphaFoldDB" id="A0A0C3FEJ4"/>
<feature type="transmembrane region" description="Helical" evidence="3">
    <location>
        <begin position="428"/>
        <end position="450"/>
    </location>
</feature>
<feature type="compositionally biased region" description="Low complexity" evidence="2">
    <location>
        <begin position="8"/>
        <end position="22"/>
    </location>
</feature>
<dbReference type="Pfam" id="PF24494">
    <property type="entry name" value="DUF7587"/>
    <property type="match status" value="1"/>
</dbReference>
<evidence type="ECO:0000256" key="1">
    <source>
        <dbReference type="SAM" id="Coils"/>
    </source>
</evidence>
<evidence type="ECO:0000259" key="4">
    <source>
        <dbReference type="Pfam" id="PF24494"/>
    </source>
</evidence>
<dbReference type="OrthoDB" id="3359845at2759"/>
<feature type="domain" description="DUF7587" evidence="4">
    <location>
        <begin position="49"/>
        <end position="201"/>
    </location>
</feature>
<dbReference type="HOGENOM" id="CLU_028548_0_0_1"/>
<evidence type="ECO:0000256" key="2">
    <source>
        <dbReference type="SAM" id="MobiDB-lite"/>
    </source>
</evidence>
<reference evidence="6" key="2">
    <citation type="submission" date="2015-01" db="EMBL/GenBank/DDBJ databases">
        <title>Evolutionary Origins and Diversification of the Mycorrhizal Mutualists.</title>
        <authorList>
            <consortium name="DOE Joint Genome Institute"/>
            <consortium name="Mycorrhizal Genomics Consortium"/>
            <person name="Kohler A."/>
            <person name="Kuo A."/>
            <person name="Nagy L.G."/>
            <person name="Floudas D."/>
            <person name="Copeland A."/>
            <person name="Barry K.W."/>
            <person name="Cichocki N."/>
            <person name="Veneault-Fourrey C."/>
            <person name="LaButti K."/>
            <person name="Lindquist E.A."/>
            <person name="Lipzen A."/>
            <person name="Lundell T."/>
            <person name="Morin E."/>
            <person name="Murat C."/>
            <person name="Riley R."/>
            <person name="Ohm R."/>
            <person name="Sun H."/>
            <person name="Tunlid A."/>
            <person name="Henrissat B."/>
            <person name="Grigoriev I.V."/>
            <person name="Hibbett D.S."/>
            <person name="Martin F."/>
        </authorList>
    </citation>
    <scope>NUCLEOTIDE SEQUENCE [LARGE SCALE GENOMIC DNA]</scope>
    <source>
        <strain evidence="6">F 1598</strain>
    </source>
</reference>
<keyword evidence="3" id="KW-0812">Transmembrane</keyword>
<keyword evidence="3" id="KW-1133">Transmembrane helix</keyword>
<evidence type="ECO:0000313" key="5">
    <source>
        <dbReference type="EMBL" id="KIM82865.1"/>
    </source>
</evidence>
<dbReference type="EMBL" id="KN832993">
    <property type="protein sequence ID" value="KIM82865.1"/>
    <property type="molecule type" value="Genomic_DNA"/>
</dbReference>
<keyword evidence="6" id="KW-1185">Reference proteome</keyword>
<reference evidence="5 6" key="1">
    <citation type="submission" date="2014-04" db="EMBL/GenBank/DDBJ databases">
        <authorList>
            <consortium name="DOE Joint Genome Institute"/>
            <person name="Kuo A."/>
            <person name="Tarkka M."/>
            <person name="Buscot F."/>
            <person name="Kohler A."/>
            <person name="Nagy L.G."/>
            <person name="Floudas D."/>
            <person name="Copeland A."/>
            <person name="Barry K.W."/>
            <person name="Cichocki N."/>
            <person name="Veneault-Fourrey C."/>
            <person name="LaButti K."/>
            <person name="Lindquist E.A."/>
            <person name="Lipzen A."/>
            <person name="Lundell T."/>
            <person name="Morin E."/>
            <person name="Murat C."/>
            <person name="Sun H."/>
            <person name="Tunlid A."/>
            <person name="Henrissat B."/>
            <person name="Grigoriev I.V."/>
            <person name="Hibbett D.S."/>
            <person name="Martin F."/>
            <person name="Nordberg H.P."/>
            <person name="Cantor M.N."/>
            <person name="Hua S.X."/>
        </authorList>
    </citation>
    <scope>NUCLEOTIDE SEQUENCE [LARGE SCALE GENOMIC DNA]</scope>
    <source>
        <strain evidence="5 6">F 1598</strain>
    </source>
</reference>
<dbReference type="Proteomes" id="UP000054166">
    <property type="component" value="Unassembled WGS sequence"/>
</dbReference>
<keyword evidence="1" id="KW-0175">Coiled coil</keyword>
<feature type="region of interest" description="Disordered" evidence="2">
    <location>
        <begin position="1"/>
        <end position="25"/>
    </location>
</feature>
<feature type="coiled-coil region" evidence="1">
    <location>
        <begin position="334"/>
        <end position="368"/>
    </location>
</feature>
<dbReference type="InParanoid" id="A0A0C3FEJ4"/>
<organism evidence="5 6">
    <name type="scientific">Piloderma croceum (strain F 1598)</name>
    <dbReference type="NCBI Taxonomy" id="765440"/>
    <lineage>
        <taxon>Eukaryota</taxon>
        <taxon>Fungi</taxon>
        <taxon>Dikarya</taxon>
        <taxon>Basidiomycota</taxon>
        <taxon>Agaricomycotina</taxon>
        <taxon>Agaricomycetes</taxon>
        <taxon>Agaricomycetidae</taxon>
        <taxon>Atheliales</taxon>
        <taxon>Atheliaceae</taxon>
        <taxon>Piloderma</taxon>
    </lineage>
</organism>
<gene>
    <name evidence="5" type="ORF">PILCRDRAFT_820158</name>
</gene>
<accession>A0A0C3FEJ4</accession>
<evidence type="ECO:0000313" key="6">
    <source>
        <dbReference type="Proteomes" id="UP000054166"/>
    </source>
</evidence>